<dbReference type="AlphaFoldDB" id="A0A3M2LA17"/>
<feature type="domain" description="Amidohydrolase 3" evidence="1">
    <location>
        <begin position="25"/>
        <end position="508"/>
    </location>
</feature>
<dbReference type="OrthoDB" id="3238066at2"/>
<comment type="caution">
    <text evidence="2">The sequence shown here is derived from an EMBL/GenBank/DDBJ whole genome shotgun (WGS) entry which is preliminary data.</text>
</comment>
<evidence type="ECO:0000313" key="3">
    <source>
        <dbReference type="Proteomes" id="UP000279275"/>
    </source>
</evidence>
<gene>
    <name evidence="2" type="ORF">EBN03_18895</name>
</gene>
<dbReference type="GO" id="GO:0016810">
    <property type="term" value="F:hydrolase activity, acting on carbon-nitrogen (but not peptide) bonds"/>
    <property type="evidence" value="ECO:0007669"/>
    <property type="project" value="InterPro"/>
</dbReference>
<dbReference type="Gene3D" id="3.10.310.70">
    <property type="match status" value="1"/>
</dbReference>
<dbReference type="SUPFAM" id="SSF51556">
    <property type="entry name" value="Metallo-dependent hydrolases"/>
    <property type="match status" value="1"/>
</dbReference>
<protein>
    <submittedName>
        <fullName evidence="2">Amidohydrolase</fullName>
    </submittedName>
</protein>
<dbReference type="Proteomes" id="UP000279275">
    <property type="component" value="Unassembled WGS sequence"/>
</dbReference>
<name>A0A3M2LA17_9NOCA</name>
<dbReference type="Pfam" id="PF07969">
    <property type="entry name" value="Amidohydro_3"/>
    <property type="match status" value="1"/>
</dbReference>
<keyword evidence="2" id="KW-0378">Hydrolase</keyword>
<evidence type="ECO:0000259" key="1">
    <source>
        <dbReference type="Pfam" id="PF07969"/>
    </source>
</evidence>
<reference evidence="2 3" key="1">
    <citation type="submission" date="2018-10" db="EMBL/GenBank/DDBJ databases">
        <title>Isolation from cow dung.</title>
        <authorList>
            <person name="Ling L."/>
        </authorList>
    </citation>
    <scope>NUCLEOTIDE SEQUENCE [LARGE SCALE GENOMIC DNA]</scope>
    <source>
        <strain evidence="2 3">NEAU-LL90</strain>
    </source>
</reference>
<dbReference type="InterPro" id="IPR013108">
    <property type="entry name" value="Amidohydro_3"/>
</dbReference>
<dbReference type="PANTHER" id="PTHR22642">
    <property type="entry name" value="IMIDAZOLONEPROPIONASE"/>
    <property type="match status" value="1"/>
</dbReference>
<organism evidence="2 3">
    <name type="scientific">Nocardia stercoris</name>
    <dbReference type="NCBI Taxonomy" id="2483361"/>
    <lineage>
        <taxon>Bacteria</taxon>
        <taxon>Bacillati</taxon>
        <taxon>Actinomycetota</taxon>
        <taxon>Actinomycetes</taxon>
        <taxon>Mycobacteriales</taxon>
        <taxon>Nocardiaceae</taxon>
        <taxon>Nocardia</taxon>
    </lineage>
</organism>
<evidence type="ECO:0000313" key="2">
    <source>
        <dbReference type="EMBL" id="RMI31418.1"/>
    </source>
</evidence>
<sequence length="510" mass="52629">MAVSGGDVVWVGADRTGRALHPDAEVIDLGGAFVAPAFVDSHVHVTDLGLRLTGLDLSAADSLDECLALLRKHAAEQPGPVLGHGWDETRWADRRAPTAAELDAAAGPGRQVYLVRIDAHSAAVSTALLDAVPAVRSLPGYTPGEPVRGQAHHAVRDAVLAALGPADRDRARRAALDAAAAVGIVAVHECAGPHISGADDVRELLALDHGVQVRAYWGQAVTSADEARALVADLGVHGLAGDLFADGSLGSHTAHLREPYADRDTRGTAYLDADAVAAHVRACTEAGVQAGFHAIGDAALDAVTEGFARVAAELGGPAVAARGHRVEHAELIDADQLKVFADFGVIACVQPGFDAAWGGPDGMYAARLGAERAARLNPFAAMAAAGVSLAIGSDAPVTDLNPWQSIRAAAHHRTPGHQISPRAAFAAATRGNWRAGGVRDGVAGTLVPGAPASYAVWDADDLVVAAASDKVQRWSTDPRSRVPGLPPLVPGAELPRCLRTVHRGNEIYSA</sequence>
<proteinExistence type="predicted"/>
<dbReference type="EMBL" id="RFFH01000007">
    <property type="protein sequence ID" value="RMI31418.1"/>
    <property type="molecule type" value="Genomic_DNA"/>
</dbReference>
<dbReference type="InterPro" id="IPR032466">
    <property type="entry name" value="Metal_Hydrolase"/>
</dbReference>
<dbReference type="InterPro" id="IPR011059">
    <property type="entry name" value="Metal-dep_hydrolase_composite"/>
</dbReference>
<dbReference type="PANTHER" id="PTHR22642:SF2">
    <property type="entry name" value="PROTEIN LONG AFTER FAR-RED 3"/>
    <property type="match status" value="1"/>
</dbReference>
<keyword evidence="3" id="KW-1185">Reference proteome</keyword>
<accession>A0A3M2LA17</accession>
<dbReference type="Gene3D" id="3.20.20.140">
    <property type="entry name" value="Metal-dependent hydrolases"/>
    <property type="match status" value="1"/>
</dbReference>
<dbReference type="Gene3D" id="2.30.40.10">
    <property type="entry name" value="Urease, subunit C, domain 1"/>
    <property type="match status" value="1"/>
</dbReference>
<dbReference type="SUPFAM" id="SSF51338">
    <property type="entry name" value="Composite domain of metallo-dependent hydrolases"/>
    <property type="match status" value="1"/>
</dbReference>